<sequence length="138" mass="15121">MIELKAVVEAQFLACVDQAFRMEVHAQDPLAVVVFNRLAVRCATMIDPAGGVPAGARINAVASVTQRKQKGVERVFGVDGMLASCCRVGNARPLYSMMRKPRGMSATAKTPLPWMGLRRIWIRRGMNAGMYAVKQTQV</sequence>
<protein>
    <submittedName>
        <fullName evidence="1">Uncharacterized protein</fullName>
    </submittedName>
</protein>
<dbReference type="Proteomes" id="UP000494205">
    <property type="component" value="Unassembled WGS sequence"/>
</dbReference>
<name>A0A6J5AQB8_9BURK</name>
<evidence type="ECO:0000313" key="1">
    <source>
        <dbReference type="EMBL" id="CAB3678095.1"/>
    </source>
</evidence>
<dbReference type="EMBL" id="CADIJZ010000008">
    <property type="protein sequence ID" value="CAB3678095.1"/>
    <property type="molecule type" value="Genomic_DNA"/>
</dbReference>
<accession>A0A6J5AQB8</accession>
<dbReference type="AlphaFoldDB" id="A0A6J5AQB8"/>
<gene>
    <name evidence="1" type="ORF">LMG27174_02494</name>
</gene>
<reference evidence="1 2" key="1">
    <citation type="submission" date="2020-04" db="EMBL/GenBank/DDBJ databases">
        <authorList>
            <person name="De Canck E."/>
        </authorList>
    </citation>
    <scope>NUCLEOTIDE SEQUENCE [LARGE SCALE GENOMIC DNA]</scope>
    <source>
        <strain evidence="1 2">LMG 27174</strain>
    </source>
</reference>
<proteinExistence type="predicted"/>
<evidence type="ECO:0000313" key="2">
    <source>
        <dbReference type="Proteomes" id="UP000494205"/>
    </source>
</evidence>
<organism evidence="1 2">
    <name type="scientific">Paraburkholderia rhynchosiae</name>
    <dbReference type="NCBI Taxonomy" id="487049"/>
    <lineage>
        <taxon>Bacteria</taxon>
        <taxon>Pseudomonadati</taxon>
        <taxon>Pseudomonadota</taxon>
        <taxon>Betaproteobacteria</taxon>
        <taxon>Burkholderiales</taxon>
        <taxon>Burkholderiaceae</taxon>
        <taxon>Paraburkholderia</taxon>
    </lineage>
</organism>